<dbReference type="Proteomes" id="UP000027222">
    <property type="component" value="Unassembled WGS sequence"/>
</dbReference>
<proteinExistence type="predicted"/>
<keyword evidence="1" id="KW-0472">Membrane</keyword>
<keyword evidence="1" id="KW-1133">Transmembrane helix</keyword>
<feature type="transmembrane region" description="Helical" evidence="1">
    <location>
        <begin position="157"/>
        <end position="175"/>
    </location>
</feature>
<sequence>MKTPLQGSSFNLDVSGIASFFGGEESYAVMKSRYFIRGGRWLGWYNSPGGYYVAKKFGVLANSRFWDGLYPGENVDPTTMFELDGKVGPRFLAARSGVRLPATGHLAYLFANYCKVVSSKQIPKNAGVLITVVKLGDFQAFEGYPTLPADFSKFDPIAIIPVAFSVAACVICAVFEDWFCFAMILLGIICNGIFCVVIGAGVLKFSCPNAPLDSPPGDGLFLQQGHLILVKGSEKIVSSIIRGSYYLEFNDEGRYNNIGYGSAALTTQFLLQLFLVPQGKLFGQIVFLSSLGVSWLFNAYLASFDTETLQSNTLVNVLKVEGSNIETRLFPKWVALVVFATVLLEPLNPRGFLDELILNDLHVWEVIKQTIVEGIEQNENPKDLLEGKSEKGDGLNDYEQGLLRDVIDQASVGYIAAKEFV</sequence>
<dbReference type="OrthoDB" id="2366471at2759"/>
<name>A0A067TBS0_GALM3</name>
<dbReference type="AlphaFoldDB" id="A0A067TBS0"/>
<protein>
    <submittedName>
        <fullName evidence="2">Uncharacterized protein</fullName>
    </submittedName>
</protein>
<keyword evidence="3" id="KW-1185">Reference proteome</keyword>
<gene>
    <name evidence="2" type="ORF">GALMADRAFT_210397</name>
</gene>
<accession>A0A067TBS0</accession>
<dbReference type="EMBL" id="KL142377">
    <property type="protein sequence ID" value="KDR77339.1"/>
    <property type="molecule type" value="Genomic_DNA"/>
</dbReference>
<keyword evidence="1" id="KW-0812">Transmembrane</keyword>
<organism evidence="2 3">
    <name type="scientific">Galerina marginata (strain CBS 339.88)</name>
    <dbReference type="NCBI Taxonomy" id="685588"/>
    <lineage>
        <taxon>Eukaryota</taxon>
        <taxon>Fungi</taxon>
        <taxon>Dikarya</taxon>
        <taxon>Basidiomycota</taxon>
        <taxon>Agaricomycotina</taxon>
        <taxon>Agaricomycetes</taxon>
        <taxon>Agaricomycetidae</taxon>
        <taxon>Agaricales</taxon>
        <taxon>Agaricineae</taxon>
        <taxon>Strophariaceae</taxon>
        <taxon>Galerina</taxon>
    </lineage>
</organism>
<dbReference type="STRING" id="685588.A0A067TBS0"/>
<reference evidence="3" key="1">
    <citation type="journal article" date="2014" name="Proc. Natl. Acad. Sci. U.S.A.">
        <title>Extensive sampling of basidiomycete genomes demonstrates inadequacy of the white-rot/brown-rot paradigm for wood decay fungi.</title>
        <authorList>
            <person name="Riley R."/>
            <person name="Salamov A.A."/>
            <person name="Brown D.W."/>
            <person name="Nagy L.G."/>
            <person name="Floudas D."/>
            <person name="Held B.W."/>
            <person name="Levasseur A."/>
            <person name="Lombard V."/>
            <person name="Morin E."/>
            <person name="Otillar R."/>
            <person name="Lindquist E.A."/>
            <person name="Sun H."/>
            <person name="LaButti K.M."/>
            <person name="Schmutz J."/>
            <person name="Jabbour D."/>
            <person name="Luo H."/>
            <person name="Baker S.E."/>
            <person name="Pisabarro A.G."/>
            <person name="Walton J.D."/>
            <person name="Blanchette R.A."/>
            <person name="Henrissat B."/>
            <person name="Martin F."/>
            <person name="Cullen D."/>
            <person name="Hibbett D.S."/>
            <person name="Grigoriev I.V."/>
        </authorList>
    </citation>
    <scope>NUCLEOTIDE SEQUENCE [LARGE SCALE GENOMIC DNA]</scope>
    <source>
        <strain evidence="3">CBS 339.88</strain>
    </source>
</reference>
<evidence type="ECO:0000256" key="1">
    <source>
        <dbReference type="SAM" id="Phobius"/>
    </source>
</evidence>
<evidence type="ECO:0000313" key="3">
    <source>
        <dbReference type="Proteomes" id="UP000027222"/>
    </source>
</evidence>
<dbReference type="HOGENOM" id="CLU_025274_1_1_1"/>
<feature type="transmembrane region" description="Helical" evidence="1">
    <location>
        <begin position="181"/>
        <end position="203"/>
    </location>
</feature>
<evidence type="ECO:0000313" key="2">
    <source>
        <dbReference type="EMBL" id="KDR77339.1"/>
    </source>
</evidence>
<feature type="transmembrane region" description="Helical" evidence="1">
    <location>
        <begin position="281"/>
        <end position="301"/>
    </location>
</feature>